<dbReference type="GO" id="GO:0050804">
    <property type="term" value="P:modulation of chemical synaptic transmission"/>
    <property type="evidence" value="ECO:0007669"/>
    <property type="project" value="TreeGrafter"/>
</dbReference>
<dbReference type="Gene3D" id="2.60.120.260">
    <property type="entry name" value="Galactose-binding domain-like"/>
    <property type="match status" value="1"/>
</dbReference>
<organism evidence="2 3">
    <name type="scientific">Galendromus occidentalis</name>
    <name type="common">western predatory mite</name>
    <dbReference type="NCBI Taxonomy" id="34638"/>
    <lineage>
        <taxon>Eukaryota</taxon>
        <taxon>Metazoa</taxon>
        <taxon>Ecdysozoa</taxon>
        <taxon>Arthropoda</taxon>
        <taxon>Chelicerata</taxon>
        <taxon>Arachnida</taxon>
        <taxon>Acari</taxon>
        <taxon>Parasitiformes</taxon>
        <taxon>Mesostigmata</taxon>
        <taxon>Gamasina</taxon>
        <taxon>Phytoseioidea</taxon>
        <taxon>Phytoseiidae</taxon>
        <taxon>Typhlodrominae</taxon>
        <taxon>Galendromus</taxon>
    </lineage>
</organism>
<dbReference type="GeneID" id="100905689"/>
<evidence type="ECO:0000313" key="2">
    <source>
        <dbReference type="Proteomes" id="UP000694867"/>
    </source>
</evidence>
<dbReference type="SMART" id="SM00225">
    <property type="entry name" value="BTB"/>
    <property type="match status" value="1"/>
</dbReference>
<dbReference type="PANTHER" id="PTHR46306">
    <property type="entry name" value="BTB/POZ DOMAIN-CONTAINING PROTEIN 9"/>
    <property type="match status" value="1"/>
</dbReference>
<dbReference type="KEGG" id="goe:100905689"/>
<dbReference type="AlphaFoldDB" id="A0AAJ6QW65"/>
<dbReference type="SUPFAM" id="SSF54695">
    <property type="entry name" value="POZ domain"/>
    <property type="match status" value="1"/>
</dbReference>
<protein>
    <submittedName>
        <fullName evidence="3">BTB/POZ domain-containing protein 9</fullName>
    </submittedName>
</protein>
<sequence length="558" mass="62682">MEDVQHLLEWIGSMLLHDEATDLTLIVAGVEIPVHRNLLAGSCEYFRALLCGGMDESRQSKIVLPGVPLRGFKEILKYIYTTKLNFQDLDEVSLLEILEIAHLYGLEKLESSLSEHLEKALSVENVCMVYETAHSLNLELLSESCRRFMDQQSHALLRDEAFYKLPASAIAQLLSRNTFYVKEIEIFGAVKQWCDMNPTDRELPEVLDSVRLPLIDIVNLATTVKDSGLFAGDRLREARRLKEKHLADLPVRGIMTSGENLATADRGSVELTGLLPVSSPSSTPRIKYEIKAMPPCASKVKVDSSKGLTIALSENFFINYIAFRLSEEAPVPASYYIEASLDLLVWARIIDFSGFACRSLQRLFFNTRIVRYLRIIFSMGADRNDIVLSGLEVARSLEKFTLVHGFYAPRENVASTELGATVIECGGGKDGLIDKMNASKPGISKGTWHRIGGGAIILQLSQPYSINYMRLLLHTLPSRGYSYYIETSVNKREWTRVVDRTAEDCVYWQSLSFPSLPVAFIKIVATSSRSGEYFECSNFECRAMSEGSRRERMPLEPV</sequence>
<proteinExistence type="predicted"/>
<name>A0AAJ6QW65_9ACAR</name>
<dbReference type="Pfam" id="PF00651">
    <property type="entry name" value="BTB"/>
    <property type="match status" value="1"/>
</dbReference>
<dbReference type="SMART" id="SM00875">
    <property type="entry name" value="BACK"/>
    <property type="match status" value="1"/>
</dbReference>
<dbReference type="Proteomes" id="UP000694867">
    <property type="component" value="Unplaced"/>
</dbReference>
<dbReference type="InterPro" id="IPR008979">
    <property type="entry name" value="Galactose-bd-like_sf"/>
</dbReference>
<dbReference type="GO" id="GO:0048512">
    <property type="term" value="P:circadian behavior"/>
    <property type="evidence" value="ECO:0007669"/>
    <property type="project" value="TreeGrafter"/>
</dbReference>
<gene>
    <name evidence="3" type="primary">LOC100905689</name>
</gene>
<dbReference type="Gene3D" id="1.25.40.420">
    <property type="match status" value="1"/>
</dbReference>
<dbReference type="GO" id="GO:0005737">
    <property type="term" value="C:cytoplasm"/>
    <property type="evidence" value="ECO:0007669"/>
    <property type="project" value="TreeGrafter"/>
</dbReference>
<dbReference type="Gene3D" id="3.30.710.10">
    <property type="entry name" value="Potassium Channel Kv1.1, Chain A"/>
    <property type="match status" value="1"/>
</dbReference>
<dbReference type="RefSeq" id="XP_003745987.1">
    <property type="nucleotide sequence ID" value="XM_003745939.2"/>
</dbReference>
<dbReference type="PANTHER" id="PTHR46306:SF1">
    <property type="entry name" value="BTB_POZ DOMAIN-CONTAINING PROTEIN 9"/>
    <property type="match status" value="1"/>
</dbReference>
<keyword evidence="2" id="KW-1185">Reference proteome</keyword>
<evidence type="ECO:0000313" key="3">
    <source>
        <dbReference type="RefSeq" id="XP_003745987.1"/>
    </source>
</evidence>
<feature type="domain" description="BTB" evidence="1">
    <location>
        <begin position="21"/>
        <end position="88"/>
    </location>
</feature>
<dbReference type="PROSITE" id="PS50097">
    <property type="entry name" value="BTB"/>
    <property type="match status" value="1"/>
</dbReference>
<dbReference type="InterPro" id="IPR011705">
    <property type="entry name" value="BACK"/>
</dbReference>
<dbReference type="Pfam" id="PF07707">
    <property type="entry name" value="BACK"/>
    <property type="match status" value="1"/>
</dbReference>
<dbReference type="SUPFAM" id="SSF49785">
    <property type="entry name" value="Galactose-binding domain-like"/>
    <property type="match status" value="1"/>
</dbReference>
<dbReference type="InterPro" id="IPR052407">
    <property type="entry name" value="BTB_POZ_domain_cont_9"/>
</dbReference>
<evidence type="ECO:0000259" key="1">
    <source>
        <dbReference type="PROSITE" id="PS50097"/>
    </source>
</evidence>
<dbReference type="InterPro" id="IPR000210">
    <property type="entry name" value="BTB/POZ_dom"/>
</dbReference>
<dbReference type="GO" id="GO:0008344">
    <property type="term" value="P:adult locomotory behavior"/>
    <property type="evidence" value="ECO:0007669"/>
    <property type="project" value="TreeGrafter"/>
</dbReference>
<reference evidence="3" key="1">
    <citation type="submission" date="2025-08" db="UniProtKB">
        <authorList>
            <consortium name="RefSeq"/>
        </authorList>
    </citation>
    <scope>IDENTIFICATION</scope>
</reference>
<dbReference type="InterPro" id="IPR011333">
    <property type="entry name" value="SKP1/BTB/POZ_sf"/>
</dbReference>
<accession>A0AAJ6QW65</accession>